<dbReference type="InParanoid" id="A0A409YAF4"/>
<comment type="caution">
    <text evidence="2">The sequence shown here is derived from an EMBL/GenBank/DDBJ whole genome shotgun (WGS) entry which is preliminary data.</text>
</comment>
<feature type="region of interest" description="Disordered" evidence="1">
    <location>
        <begin position="355"/>
        <end position="445"/>
    </location>
</feature>
<evidence type="ECO:0000256" key="1">
    <source>
        <dbReference type="SAM" id="MobiDB-lite"/>
    </source>
</evidence>
<feature type="region of interest" description="Disordered" evidence="1">
    <location>
        <begin position="137"/>
        <end position="174"/>
    </location>
</feature>
<dbReference type="Proteomes" id="UP000284706">
    <property type="component" value="Unassembled WGS sequence"/>
</dbReference>
<reference evidence="2 3" key="1">
    <citation type="journal article" date="2018" name="Evol. Lett.">
        <title>Horizontal gene cluster transfer increased hallucinogenic mushroom diversity.</title>
        <authorList>
            <person name="Reynolds H.T."/>
            <person name="Vijayakumar V."/>
            <person name="Gluck-Thaler E."/>
            <person name="Korotkin H.B."/>
            <person name="Matheny P.B."/>
            <person name="Slot J.C."/>
        </authorList>
    </citation>
    <scope>NUCLEOTIDE SEQUENCE [LARGE SCALE GENOMIC DNA]</scope>
    <source>
        <strain evidence="2 3">SRW20</strain>
    </source>
</reference>
<organism evidence="2 3">
    <name type="scientific">Gymnopilus dilepis</name>
    <dbReference type="NCBI Taxonomy" id="231916"/>
    <lineage>
        <taxon>Eukaryota</taxon>
        <taxon>Fungi</taxon>
        <taxon>Dikarya</taxon>
        <taxon>Basidiomycota</taxon>
        <taxon>Agaricomycotina</taxon>
        <taxon>Agaricomycetes</taxon>
        <taxon>Agaricomycetidae</taxon>
        <taxon>Agaricales</taxon>
        <taxon>Agaricineae</taxon>
        <taxon>Hymenogastraceae</taxon>
        <taxon>Gymnopilus</taxon>
    </lineage>
</organism>
<accession>A0A409YAF4</accession>
<dbReference type="AlphaFoldDB" id="A0A409YAF4"/>
<dbReference type="OrthoDB" id="2984747at2759"/>
<name>A0A409YAF4_9AGAR</name>
<feature type="region of interest" description="Disordered" evidence="1">
    <location>
        <begin position="282"/>
        <end position="338"/>
    </location>
</feature>
<gene>
    <name evidence="2" type="ORF">CVT26_009265</name>
</gene>
<feature type="compositionally biased region" description="Basic residues" evidence="1">
    <location>
        <begin position="393"/>
        <end position="404"/>
    </location>
</feature>
<protein>
    <submittedName>
        <fullName evidence="2">Uncharacterized protein</fullName>
    </submittedName>
</protein>
<sequence length="445" mass="47833">MFEEICLVCGKHLADDGRAYCSDDCQHSDLSSPSISSSSSALSSPSLGYAVGGDVPALVPSALGSALKMYAQRTGYRVASSISSSSCGVATDDEDEEDLRPFVSGDFGSMDPSDPDFGLKSPQLLPSALSYARRPSGTNNPYAAPHLHRRTSSSMSPRHMRGYPRSAPISSSTLVDDDETFSDIGFSSWDGLDTDDVEIYSEKDWDATVQPKYSGEAKSKRTRNRASLPACFSLLQKMASPSKDARSSPVSSSSANTIARPSPPTPKLSLVDALAHVHIATSGPLTSVHTTPRGRRREADKSRSSRRSGSSHSRSRSRRVYAEGSPIFSEGPKFVPPEEEPFDWVAAAELPRRGREALRRNSSPPPKLPTGMESSSPIFLATRRTQETDRSKSRGSSRARTRGRARVEDLGGIGFSTDAPGFGYGRSGLLDRERGAGSHIARVPL</sequence>
<evidence type="ECO:0000313" key="2">
    <source>
        <dbReference type="EMBL" id="PPQ99983.1"/>
    </source>
</evidence>
<keyword evidence="3" id="KW-1185">Reference proteome</keyword>
<evidence type="ECO:0000313" key="3">
    <source>
        <dbReference type="Proteomes" id="UP000284706"/>
    </source>
</evidence>
<feature type="region of interest" description="Disordered" evidence="1">
    <location>
        <begin position="239"/>
        <end position="267"/>
    </location>
</feature>
<proteinExistence type="predicted"/>
<dbReference type="EMBL" id="NHYE01001036">
    <property type="protein sequence ID" value="PPQ99983.1"/>
    <property type="molecule type" value="Genomic_DNA"/>
</dbReference>